<organism evidence="1 2">
    <name type="scientific">Candidatus Methylumidiphilus alinenensis</name>
    <dbReference type="NCBI Taxonomy" id="2202197"/>
    <lineage>
        <taxon>Bacteria</taxon>
        <taxon>Pseudomonadati</taxon>
        <taxon>Pseudomonadota</taxon>
        <taxon>Gammaproteobacteria</taxon>
        <taxon>Methylococcales</taxon>
        <taxon>Candidatus Methylumidiphilus</taxon>
    </lineage>
</organism>
<dbReference type="AlphaFoldDB" id="A0A2W4RNF5"/>
<name>A0A2W4RNF5_9GAMM</name>
<evidence type="ECO:0000313" key="2">
    <source>
        <dbReference type="Proteomes" id="UP000249396"/>
    </source>
</evidence>
<evidence type="ECO:0000313" key="1">
    <source>
        <dbReference type="EMBL" id="PZN83069.1"/>
    </source>
</evidence>
<sequence length="87" mass="9846">MSHMYLKLYHGRTDPEATLGDWGTDGPEIGPLESVQGTYATDLKLRFANPIDAVTFNLDPHFPCLEYANDLIHHQGVFYGDFQVFTK</sequence>
<proteinExistence type="predicted"/>
<reference evidence="1 2" key="1">
    <citation type="journal article" date="2018" name="Aquat. Microb. Ecol.">
        <title>Gammaproteobacterial methanotrophs dominate.</title>
        <authorList>
            <person name="Rissanen A.J."/>
            <person name="Saarenheimo J."/>
            <person name="Tiirola M."/>
            <person name="Peura S."/>
            <person name="Aalto S.L."/>
            <person name="Karvinen A."/>
            <person name="Nykanen H."/>
        </authorList>
    </citation>
    <scope>NUCLEOTIDE SEQUENCE [LARGE SCALE GENOMIC DNA]</scope>
    <source>
        <strain evidence="1">AMbin10</strain>
    </source>
</reference>
<gene>
    <name evidence="1" type="ORF">DM484_05340</name>
</gene>
<protein>
    <submittedName>
        <fullName evidence="1">Uncharacterized protein</fullName>
    </submittedName>
</protein>
<dbReference type="Proteomes" id="UP000249396">
    <property type="component" value="Unassembled WGS sequence"/>
</dbReference>
<comment type="caution">
    <text evidence="1">The sequence shown here is derived from an EMBL/GenBank/DDBJ whole genome shotgun (WGS) entry which is preliminary data.</text>
</comment>
<accession>A0A2W4RNF5</accession>
<dbReference type="EMBL" id="QJPH01000194">
    <property type="protein sequence ID" value="PZN83069.1"/>
    <property type="molecule type" value="Genomic_DNA"/>
</dbReference>